<keyword evidence="1 2" id="KW-0597">Phosphoprotein</keyword>
<dbReference type="STRING" id="356660.SAMN05444336_101241"/>
<evidence type="ECO:0000256" key="1">
    <source>
        <dbReference type="ARBA" id="ARBA00022553"/>
    </source>
</evidence>
<evidence type="ECO:0000313" key="4">
    <source>
        <dbReference type="EMBL" id="SDW14620.1"/>
    </source>
</evidence>
<evidence type="ECO:0000259" key="3">
    <source>
        <dbReference type="PROSITE" id="PS50110"/>
    </source>
</evidence>
<feature type="domain" description="Response regulatory" evidence="3">
    <location>
        <begin position="7"/>
        <end position="122"/>
    </location>
</feature>
<feature type="modified residue" description="4-aspartylphosphate" evidence="2">
    <location>
        <position position="57"/>
    </location>
</feature>
<reference evidence="4 5" key="1">
    <citation type="submission" date="2016-10" db="EMBL/GenBank/DDBJ databases">
        <authorList>
            <person name="de Groot N.N."/>
        </authorList>
    </citation>
    <scope>NUCLEOTIDE SEQUENCE [LARGE SCALE GENOMIC DNA]</scope>
    <source>
        <strain evidence="4 5">DSM 17890</strain>
    </source>
</reference>
<dbReference type="EMBL" id="FNMZ01000001">
    <property type="protein sequence ID" value="SDW14620.1"/>
    <property type="molecule type" value="Genomic_DNA"/>
</dbReference>
<dbReference type="Gene3D" id="3.40.50.2300">
    <property type="match status" value="1"/>
</dbReference>
<dbReference type="OrthoDB" id="9800897at2"/>
<dbReference type="SUPFAM" id="SSF52172">
    <property type="entry name" value="CheY-like"/>
    <property type="match status" value="1"/>
</dbReference>
<dbReference type="InterPro" id="IPR011006">
    <property type="entry name" value="CheY-like_superfamily"/>
</dbReference>
<gene>
    <name evidence="4" type="ORF">SAMN05444336_101241</name>
</gene>
<dbReference type="Proteomes" id="UP000199118">
    <property type="component" value="Unassembled WGS sequence"/>
</dbReference>
<evidence type="ECO:0000313" key="5">
    <source>
        <dbReference type="Proteomes" id="UP000199118"/>
    </source>
</evidence>
<dbReference type="PROSITE" id="PS50110">
    <property type="entry name" value="RESPONSE_REGULATORY"/>
    <property type="match status" value="1"/>
</dbReference>
<dbReference type="PANTHER" id="PTHR44591:SF3">
    <property type="entry name" value="RESPONSE REGULATORY DOMAIN-CONTAINING PROTEIN"/>
    <property type="match status" value="1"/>
</dbReference>
<name>A0A1H2R659_9RHOB</name>
<organism evidence="4 5">
    <name type="scientific">Albimonas donghaensis</name>
    <dbReference type="NCBI Taxonomy" id="356660"/>
    <lineage>
        <taxon>Bacteria</taxon>
        <taxon>Pseudomonadati</taxon>
        <taxon>Pseudomonadota</taxon>
        <taxon>Alphaproteobacteria</taxon>
        <taxon>Rhodobacterales</taxon>
        <taxon>Paracoccaceae</taxon>
        <taxon>Albimonas</taxon>
    </lineage>
</organism>
<protein>
    <submittedName>
        <fullName evidence="4">Response regulator receiver domain-containing protein</fullName>
    </submittedName>
</protein>
<dbReference type="InterPro" id="IPR001789">
    <property type="entry name" value="Sig_transdc_resp-reg_receiver"/>
</dbReference>
<dbReference type="Pfam" id="PF00072">
    <property type="entry name" value="Response_reg"/>
    <property type="match status" value="1"/>
</dbReference>
<dbReference type="AlphaFoldDB" id="A0A1H2R659"/>
<keyword evidence="5" id="KW-1185">Reference proteome</keyword>
<sequence length="146" mass="15848">MTHELKRILVVEDEPELLEVAELTLADIGGYEVAACLTGQEALVRAACFRPDLLVLDVMMPGTDGLELLALLRRAGVSAPVVFLTAKVQPSEVKRYRDAGALDVIPKPYEPEELCEALRNVWAARADQPAALRVSGAAEGLRSRRA</sequence>
<dbReference type="InterPro" id="IPR050595">
    <property type="entry name" value="Bact_response_regulator"/>
</dbReference>
<evidence type="ECO:0000256" key="2">
    <source>
        <dbReference type="PROSITE-ProRule" id="PRU00169"/>
    </source>
</evidence>
<dbReference type="PANTHER" id="PTHR44591">
    <property type="entry name" value="STRESS RESPONSE REGULATOR PROTEIN 1"/>
    <property type="match status" value="1"/>
</dbReference>
<proteinExistence type="predicted"/>
<dbReference type="GO" id="GO:0000160">
    <property type="term" value="P:phosphorelay signal transduction system"/>
    <property type="evidence" value="ECO:0007669"/>
    <property type="project" value="InterPro"/>
</dbReference>
<dbReference type="RefSeq" id="WP_092679315.1">
    <property type="nucleotide sequence ID" value="NZ_FNMZ01000001.1"/>
</dbReference>
<accession>A0A1H2R659</accession>
<dbReference type="SMART" id="SM00448">
    <property type="entry name" value="REC"/>
    <property type="match status" value="1"/>
</dbReference>